<keyword evidence="2" id="KW-0813">Transport</keyword>
<dbReference type="AlphaFoldDB" id="A0A285VT70"/>
<feature type="transmembrane region" description="Helical" evidence="8">
    <location>
        <begin position="353"/>
        <end position="371"/>
    </location>
</feature>
<dbReference type="InterPro" id="IPR010290">
    <property type="entry name" value="TM_effector"/>
</dbReference>
<keyword evidence="6 8" id="KW-0472">Membrane</keyword>
<feature type="transmembrane region" description="Helical" evidence="8">
    <location>
        <begin position="329"/>
        <end position="347"/>
    </location>
</feature>
<dbReference type="RefSeq" id="WP_097188947.1">
    <property type="nucleotide sequence ID" value="NZ_OBQK01000011.1"/>
</dbReference>
<evidence type="ECO:0000313" key="11">
    <source>
        <dbReference type="Proteomes" id="UP000219688"/>
    </source>
</evidence>
<evidence type="ECO:0000256" key="8">
    <source>
        <dbReference type="SAM" id="Phobius"/>
    </source>
</evidence>
<feature type="transmembrane region" description="Helical" evidence="8">
    <location>
        <begin position="50"/>
        <end position="74"/>
    </location>
</feature>
<evidence type="ECO:0000256" key="1">
    <source>
        <dbReference type="ARBA" id="ARBA00004651"/>
    </source>
</evidence>
<feature type="transmembrane region" description="Helical" evidence="8">
    <location>
        <begin position="121"/>
        <end position="141"/>
    </location>
</feature>
<keyword evidence="11" id="KW-1185">Reference proteome</keyword>
<accession>A0A285VT70</accession>
<reference evidence="11" key="1">
    <citation type="submission" date="2017-08" db="EMBL/GenBank/DDBJ databases">
        <authorList>
            <person name="Varghese N."/>
            <person name="Submissions S."/>
        </authorList>
    </citation>
    <scope>NUCLEOTIDE SEQUENCE [LARGE SCALE GENOMIC DNA]</scope>
    <source>
        <strain evidence="11">USBA17B2</strain>
    </source>
</reference>
<feature type="transmembrane region" description="Helical" evidence="8">
    <location>
        <begin position="80"/>
        <end position="101"/>
    </location>
</feature>
<feature type="transmembrane region" description="Helical" evidence="8">
    <location>
        <begin position="263"/>
        <end position="286"/>
    </location>
</feature>
<evidence type="ECO:0000256" key="6">
    <source>
        <dbReference type="ARBA" id="ARBA00023136"/>
    </source>
</evidence>
<protein>
    <submittedName>
        <fullName evidence="10">Fucose permease</fullName>
    </submittedName>
</protein>
<name>A0A285VT70_9MICO</name>
<evidence type="ECO:0000259" key="9">
    <source>
        <dbReference type="PROSITE" id="PS50850"/>
    </source>
</evidence>
<feature type="domain" description="Major facilitator superfamily (MFS) profile" evidence="9">
    <location>
        <begin position="45"/>
        <end position="441"/>
    </location>
</feature>
<evidence type="ECO:0000256" key="2">
    <source>
        <dbReference type="ARBA" id="ARBA00022448"/>
    </source>
</evidence>
<dbReference type="Pfam" id="PF05977">
    <property type="entry name" value="MFS_3"/>
    <property type="match status" value="1"/>
</dbReference>
<keyword evidence="5 8" id="KW-1133">Transmembrane helix</keyword>
<dbReference type="GO" id="GO:0022857">
    <property type="term" value="F:transmembrane transporter activity"/>
    <property type="evidence" value="ECO:0007669"/>
    <property type="project" value="InterPro"/>
</dbReference>
<evidence type="ECO:0000256" key="7">
    <source>
        <dbReference type="SAM" id="MobiDB-lite"/>
    </source>
</evidence>
<feature type="transmembrane region" description="Helical" evidence="8">
    <location>
        <begin position="409"/>
        <end position="435"/>
    </location>
</feature>
<gene>
    <name evidence="10" type="ORF">SAMN05421879_11183</name>
</gene>
<dbReference type="Proteomes" id="UP000219688">
    <property type="component" value="Unassembled WGS sequence"/>
</dbReference>
<evidence type="ECO:0000256" key="4">
    <source>
        <dbReference type="ARBA" id="ARBA00022692"/>
    </source>
</evidence>
<dbReference type="PROSITE" id="PS50850">
    <property type="entry name" value="MFS"/>
    <property type="match status" value="1"/>
</dbReference>
<dbReference type="CDD" id="cd06173">
    <property type="entry name" value="MFS_MefA_like"/>
    <property type="match status" value="1"/>
</dbReference>
<feature type="transmembrane region" description="Helical" evidence="8">
    <location>
        <begin position="198"/>
        <end position="226"/>
    </location>
</feature>
<evidence type="ECO:0000256" key="3">
    <source>
        <dbReference type="ARBA" id="ARBA00022475"/>
    </source>
</evidence>
<dbReference type="SUPFAM" id="SSF103473">
    <property type="entry name" value="MFS general substrate transporter"/>
    <property type="match status" value="1"/>
</dbReference>
<dbReference type="InterPro" id="IPR020846">
    <property type="entry name" value="MFS_dom"/>
</dbReference>
<proteinExistence type="predicted"/>
<dbReference type="Gene3D" id="1.20.1250.20">
    <property type="entry name" value="MFS general substrate transporter like domains"/>
    <property type="match status" value="1"/>
</dbReference>
<feature type="region of interest" description="Disordered" evidence="7">
    <location>
        <begin position="1"/>
        <end position="39"/>
    </location>
</feature>
<organism evidence="10 11">
    <name type="scientific">Ornithinimicrobium cerasi</name>
    <dbReference type="NCBI Taxonomy" id="2248773"/>
    <lineage>
        <taxon>Bacteria</taxon>
        <taxon>Bacillati</taxon>
        <taxon>Actinomycetota</taxon>
        <taxon>Actinomycetes</taxon>
        <taxon>Micrococcales</taxon>
        <taxon>Ornithinimicrobiaceae</taxon>
        <taxon>Ornithinimicrobium</taxon>
    </lineage>
</organism>
<comment type="subcellular location">
    <subcellularLocation>
        <location evidence="1">Cell membrane</location>
        <topology evidence="1">Multi-pass membrane protein</topology>
    </subcellularLocation>
</comment>
<evidence type="ECO:0000313" key="10">
    <source>
        <dbReference type="EMBL" id="SOC57255.1"/>
    </source>
</evidence>
<keyword evidence="3" id="KW-1003">Cell membrane</keyword>
<dbReference type="PANTHER" id="PTHR23513:SF6">
    <property type="entry name" value="MAJOR FACILITATOR SUPERFAMILY ASSOCIATED DOMAIN-CONTAINING PROTEIN"/>
    <property type="match status" value="1"/>
</dbReference>
<evidence type="ECO:0000256" key="5">
    <source>
        <dbReference type="ARBA" id="ARBA00022989"/>
    </source>
</evidence>
<sequence>MAVVPAAKSDAGPAAGTSAAAHAGPQAVPGAGPDAGHGPRPLGRPFAAHLSAVGLANLADGVVATGVPLVAITMTRSPELIGLLTAAVWLPWLLLGIPAGVLVDSWDRRRTMTVALTARGLLLLGAAALAVAGELSIWWLIAMALTYGVTEVFTDLAASAQVPALVGRDATDLRRATSRLLGVEHVANGFVGPPLAGLLVAVGAAWVVGAPAVVVLLAALVLTVALRGRYVAPHRAAPPVGSTLGRLGEGMTTLWRHPVLRPLILGGGLWNFASTAFAAVILLWMVGPESAGGLSPQVWALVAVAMPVGAVVGSALASRVLDRWSEMRVLVVCWGVVGVLNLLPLLWPSALGLATFLLLVAPLGVIGNVVSGSLRPRLVPEHLLGKVGGAARVIGYGAMPLGAVVGGQVAALLGIPVVLAGVAAVMVLATVYVALSVPQSLVDEHQLAP</sequence>
<dbReference type="PANTHER" id="PTHR23513">
    <property type="entry name" value="INTEGRAL MEMBRANE EFFLUX PROTEIN-RELATED"/>
    <property type="match status" value="1"/>
</dbReference>
<dbReference type="EMBL" id="OBQK01000011">
    <property type="protein sequence ID" value="SOC57255.1"/>
    <property type="molecule type" value="Genomic_DNA"/>
</dbReference>
<dbReference type="GO" id="GO:0005886">
    <property type="term" value="C:plasma membrane"/>
    <property type="evidence" value="ECO:0007669"/>
    <property type="project" value="UniProtKB-SubCell"/>
</dbReference>
<feature type="transmembrane region" description="Helical" evidence="8">
    <location>
        <begin position="298"/>
        <end position="317"/>
    </location>
</feature>
<dbReference type="InterPro" id="IPR036259">
    <property type="entry name" value="MFS_trans_sf"/>
</dbReference>
<feature type="transmembrane region" description="Helical" evidence="8">
    <location>
        <begin position="383"/>
        <end position="403"/>
    </location>
</feature>
<keyword evidence="4 8" id="KW-0812">Transmembrane</keyword>
<feature type="compositionally biased region" description="Low complexity" evidence="7">
    <location>
        <begin position="11"/>
        <end position="27"/>
    </location>
</feature>